<accession>A0A0M3K466</accession>
<evidence type="ECO:0000256" key="1">
    <source>
        <dbReference type="SAM" id="MobiDB-lite"/>
    </source>
</evidence>
<proteinExistence type="predicted"/>
<name>A0A0M3K466_ANISI</name>
<dbReference type="WBParaSite" id="ASIM_0001575701-mRNA-1">
    <property type="protein sequence ID" value="ASIM_0001575701-mRNA-1"/>
    <property type="gene ID" value="ASIM_0001575701"/>
</dbReference>
<reference evidence="4" key="1">
    <citation type="submission" date="2017-02" db="UniProtKB">
        <authorList>
            <consortium name="WormBaseParasite"/>
        </authorList>
    </citation>
    <scope>IDENTIFICATION</scope>
</reference>
<evidence type="ECO:0000313" key="2">
    <source>
        <dbReference type="EMBL" id="VDK54413.1"/>
    </source>
</evidence>
<reference evidence="2 3" key="2">
    <citation type="submission" date="2018-11" db="EMBL/GenBank/DDBJ databases">
        <authorList>
            <consortium name="Pathogen Informatics"/>
        </authorList>
    </citation>
    <scope>NUCLEOTIDE SEQUENCE [LARGE SCALE GENOMIC DNA]</scope>
</reference>
<organism evidence="4">
    <name type="scientific">Anisakis simplex</name>
    <name type="common">Herring worm</name>
    <dbReference type="NCBI Taxonomy" id="6269"/>
    <lineage>
        <taxon>Eukaryota</taxon>
        <taxon>Metazoa</taxon>
        <taxon>Ecdysozoa</taxon>
        <taxon>Nematoda</taxon>
        <taxon>Chromadorea</taxon>
        <taxon>Rhabditida</taxon>
        <taxon>Spirurina</taxon>
        <taxon>Ascaridomorpha</taxon>
        <taxon>Ascaridoidea</taxon>
        <taxon>Anisakidae</taxon>
        <taxon>Anisakis</taxon>
        <taxon>Anisakis simplex complex</taxon>
    </lineage>
</organism>
<feature type="region of interest" description="Disordered" evidence="1">
    <location>
        <begin position="61"/>
        <end position="90"/>
    </location>
</feature>
<gene>
    <name evidence="2" type="ORF">ASIM_LOCUS15164</name>
</gene>
<dbReference type="AlphaFoldDB" id="A0A0M3K466"/>
<keyword evidence="3" id="KW-1185">Reference proteome</keyword>
<dbReference type="EMBL" id="UYRR01032149">
    <property type="protein sequence ID" value="VDK54413.1"/>
    <property type="molecule type" value="Genomic_DNA"/>
</dbReference>
<evidence type="ECO:0000313" key="3">
    <source>
        <dbReference type="Proteomes" id="UP000267096"/>
    </source>
</evidence>
<evidence type="ECO:0000313" key="4">
    <source>
        <dbReference type="WBParaSite" id="ASIM_0001575701-mRNA-1"/>
    </source>
</evidence>
<protein>
    <submittedName>
        <fullName evidence="2 4">Uncharacterized protein</fullName>
    </submittedName>
</protein>
<sequence length="90" mass="10158">MEYIYQGNNEPMKLIMNTYEDDKYCRRDAFAQMDGWMDGRTQQGGTNCVPREAVKSSILYEPPQTSSSTACSIPLDDGTRPSTRFIGHPS</sequence>
<dbReference type="Proteomes" id="UP000267096">
    <property type="component" value="Unassembled WGS sequence"/>
</dbReference>